<feature type="region of interest" description="Disordered" evidence="5">
    <location>
        <begin position="1"/>
        <end position="23"/>
    </location>
</feature>
<name>A0A2S4UTX1_9BASI</name>
<evidence type="ECO:0000256" key="5">
    <source>
        <dbReference type="SAM" id="MobiDB-lite"/>
    </source>
</evidence>
<dbReference type="VEuPathDB" id="FungiDB:PSHT_01832"/>
<dbReference type="GO" id="GO:0016192">
    <property type="term" value="P:vesicle-mediated transport"/>
    <property type="evidence" value="ECO:0007669"/>
    <property type="project" value="InterPro"/>
</dbReference>
<dbReference type="SUPFAM" id="SSF48371">
    <property type="entry name" value="ARM repeat"/>
    <property type="match status" value="1"/>
</dbReference>
<dbReference type="GO" id="GO:0015031">
    <property type="term" value="P:protein transport"/>
    <property type="evidence" value="ECO:0007669"/>
    <property type="project" value="UniProtKB-KW"/>
</dbReference>
<protein>
    <submittedName>
        <fullName evidence="6">Uncharacterized protein</fullName>
    </submittedName>
</protein>
<gene>
    <name evidence="6" type="ORF">PSTT_13055</name>
</gene>
<reference evidence="6" key="1">
    <citation type="submission" date="2017-12" db="EMBL/GenBank/DDBJ databases">
        <title>Gene loss provides genomic basis for host adaptation in cereal stripe rust fungi.</title>
        <authorList>
            <person name="Xia C."/>
        </authorList>
    </citation>
    <scope>NUCLEOTIDE SEQUENCE [LARGE SCALE GENOMIC DNA]</scope>
    <source>
        <strain evidence="6">93-210</strain>
    </source>
</reference>
<keyword evidence="3" id="KW-0653">Protein transport</keyword>
<evidence type="ECO:0000256" key="2">
    <source>
        <dbReference type="ARBA" id="ARBA00022448"/>
    </source>
</evidence>
<evidence type="ECO:0000313" key="7">
    <source>
        <dbReference type="Proteomes" id="UP000239156"/>
    </source>
</evidence>
<evidence type="ECO:0000256" key="1">
    <source>
        <dbReference type="ARBA" id="ARBA00004308"/>
    </source>
</evidence>
<keyword evidence="2" id="KW-0813">Transport</keyword>
<accession>A0A2S4UTX1</accession>
<dbReference type="GO" id="GO:0012505">
    <property type="term" value="C:endomembrane system"/>
    <property type="evidence" value="ECO:0007669"/>
    <property type="project" value="UniProtKB-SubCell"/>
</dbReference>
<evidence type="ECO:0000313" key="6">
    <source>
        <dbReference type="EMBL" id="POW00565.1"/>
    </source>
</evidence>
<dbReference type="VEuPathDB" id="FungiDB:PSTT_13055"/>
<dbReference type="InterPro" id="IPR011989">
    <property type="entry name" value="ARM-like"/>
</dbReference>
<keyword evidence="4" id="KW-0472">Membrane</keyword>
<proteinExistence type="predicted"/>
<sequence length="158" mass="17920">MTLVTGFTSPHPCHQHRPAIPTSQVPSRYLPTVAHPTAHGPSGHVTFEANHKRNLKTSEQTNKPTKSHHQKKEDRYHGFKATALRGFKERQKLQTLGRSQFTDVSGLFPDVLKNMQSNDLEPKELAYLYLMNYAKSHPDLVCHSAVMIRLSNNNNKIN</sequence>
<dbReference type="InterPro" id="IPR016024">
    <property type="entry name" value="ARM-type_fold"/>
</dbReference>
<comment type="caution">
    <text evidence="6">The sequence shown here is derived from an EMBL/GenBank/DDBJ whole genome shotgun (WGS) entry which is preliminary data.</text>
</comment>
<evidence type="ECO:0000256" key="3">
    <source>
        <dbReference type="ARBA" id="ARBA00022927"/>
    </source>
</evidence>
<dbReference type="PANTHER" id="PTHR11134">
    <property type="entry name" value="ADAPTOR COMPLEX SUBUNIT BETA FAMILY MEMBER"/>
    <property type="match status" value="1"/>
</dbReference>
<dbReference type="EMBL" id="PKSL01000176">
    <property type="protein sequence ID" value="POW00565.1"/>
    <property type="molecule type" value="Genomic_DNA"/>
</dbReference>
<organism evidence="6 7">
    <name type="scientific">Puccinia striiformis</name>
    <dbReference type="NCBI Taxonomy" id="27350"/>
    <lineage>
        <taxon>Eukaryota</taxon>
        <taxon>Fungi</taxon>
        <taxon>Dikarya</taxon>
        <taxon>Basidiomycota</taxon>
        <taxon>Pucciniomycotina</taxon>
        <taxon>Pucciniomycetes</taxon>
        <taxon>Pucciniales</taxon>
        <taxon>Pucciniaceae</taxon>
        <taxon>Puccinia</taxon>
    </lineage>
</organism>
<dbReference type="Gene3D" id="1.25.10.10">
    <property type="entry name" value="Leucine-rich Repeat Variant"/>
    <property type="match status" value="1"/>
</dbReference>
<keyword evidence="7" id="KW-1185">Reference proteome</keyword>
<dbReference type="InterPro" id="IPR026739">
    <property type="entry name" value="AP_beta"/>
</dbReference>
<evidence type="ECO:0000256" key="4">
    <source>
        <dbReference type="ARBA" id="ARBA00023136"/>
    </source>
</evidence>
<dbReference type="AlphaFoldDB" id="A0A2S4UTX1"/>
<comment type="subcellular location">
    <subcellularLocation>
        <location evidence="1">Endomembrane system</location>
    </subcellularLocation>
</comment>
<feature type="region of interest" description="Disordered" evidence="5">
    <location>
        <begin position="53"/>
        <end position="76"/>
    </location>
</feature>
<dbReference type="Proteomes" id="UP000239156">
    <property type="component" value="Unassembled WGS sequence"/>
</dbReference>